<name>A0ABT8DFE2_9RHOB</name>
<dbReference type="EMBL" id="JAUFRC010000003">
    <property type="protein sequence ID" value="MDN3713872.1"/>
    <property type="molecule type" value="Genomic_DNA"/>
</dbReference>
<evidence type="ECO:0000313" key="3">
    <source>
        <dbReference type="Proteomes" id="UP001243846"/>
    </source>
</evidence>
<keyword evidence="2" id="KW-0012">Acyltransferase</keyword>
<keyword evidence="2" id="KW-0808">Transferase</keyword>
<dbReference type="RefSeq" id="WP_377687926.1">
    <property type="nucleotide sequence ID" value="NZ_JBHMDZ010000047.1"/>
</dbReference>
<sequence>MSKQANGAAHELGWRKIAGSTPRETGRALGAAGRDAVHKHLPSSEYFQLITGEAHAEAVARMAEQTRLRFPKIWEEIEGLAEGLELSLEQTFAWNCRGDLLARTPDGCTTILSAGQSDGPMIAHNEDGLPFFRGSSFIGEFAPEGAPAFRAFCYPGSIPGHTMAFNAAGLVQAVNNIRLTGTEPDVPRMVLGRAVLSAAGLDEAVAILRANANSGGFHFGLACAGDPRLLSVEFGRGEVSVVALSGVNAHANHALHHEIGLKHQIITQSSGDRQIRADALVAEGLDALSILRDTGGAGLPIRRDAEDDPDDENTLGTGIFHIKADGVHWSIYDQSTGPAAYSGVDQRG</sequence>
<dbReference type="Pfam" id="PF03417">
    <property type="entry name" value="AAT"/>
    <property type="match status" value="1"/>
</dbReference>
<evidence type="ECO:0000259" key="1">
    <source>
        <dbReference type="Pfam" id="PF03417"/>
    </source>
</evidence>
<dbReference type="NCBIfam" id="NF040521">
    <property type="entry name" value="C45_proenzyme"/>
    <property type="match status" value="1"/>
</dbReference>
<dbReference type="PANTHER" id="PTHR34180:SF1">
    <property type="entry name" value="BETA-ALANYL-DOPAMINE_CARCININE HYDROLASE"/>
    <property type="match status" value="1"/>
</dbReference>
<proteinExistence type="predicted"/>
<dbReference type="InterPro" id="IPR047801">
    <property type="entry name" value="Peptidase_C45"/>
</dbReference>
<reference evidence="3" key="1">
    <citation type="journal article" date="2019" name="Int. J. Syst. Evol. Microbiol.">
        <title>The Global Catalogue of Microorganisms (GCM) 10K type strain sequencing project: providing services to taxonomists for standard genome sequencing and annotation.</title>
        <authorList>
            <consortium name="The Broad Institute Genomics Platform"/>
            <consortium name="The Broad Institute Genome Sequencing Center for Infectious Disease"/>
            <person name="Wu L."/>
            <person name="Ma J."/>
        </authorList>
    </citation>
    <scope>NUCLEOTIDE SEQUENCE [LARGE SCALE GENOMIC DNA]</scope>
    <source>
        <strain evidence="3">CECT 8482</strain>
    </source>
</reference>
<dbReference type="InterPro" id="IPR047794">
    <property type="entry name" value="C45_proenzyme-like"/>
</dbReference>
<keyword evidence="3" id="KW-1185">Reference proteome</keyword>
<dbReference type="GO" id="GO:0016746">
    <property type="term" value="F:acyltransferase activity"/>
    <property type="evidence" value="ECO:0007669"/>
    <property type="project" value="UniProtKB-KW"/>
</dbReference>
<gene>
    <name evidence="2" type="ORF">QWZ10_22670</name>
</gene>
<protein>
    <submittedName>
        <fullName evidence="2">C45 family autoproteolytic acyltransferase/hydrolase</fullName>
    </submittedName>
</protein>
<dbReference type="Gene3D" id="3.60.60.10">
    <property type="entry name" value="Penicillin V Acylase, Chain A"/>
    <property type="match status" value="1"/>
</dbReference>
<dbReference type="InterPro" id="IPR005079">
    <property type="entry name" value="Peptidase_C45_hydrolase"/>
</dbReference>
<comment type="caution">
    <text evidence="2">The sequence shown here is derived from an EMBL/GenBank/DDBJ whole genome shotgun (WGS) entry which is preliminary data.</text>
</comment>
<dbReference type="Proteomes" id="UP001243846">
    <property type="component" value="Unassembled WGS sequence"/>
</dbReference>
<dbReference type="PANTHER" id="PTHR34180">
    <property type="entry name" value="PEPTIDASE C45"/>
    <property type="match status" value="1"/>
</dbReference>
<accession>A0ABT8DFE2</accession>
<organism evidence="2 3">
    <name type="scientific">Paracoccus cavernae</name>
    <dbReference type="NCBI Taxonomy" id="1571207"/>
    <lineage>
        <taxon>Bacteria</taxon>
        <taxon>Pseudomonadati</taxon>
        <taxon>Pseudomonadota</taxon>
        <taxon>Alphaproteobacteria</taxon>
        <taxon>Rhodobacterales</taxon>
        <taxon>Paracoccaceae</taxon>
        <taxon>Paracoccus</taxon>
    </lineage>
</organism>
<evidence type="ECO:0000313" key="2">
    <source>
        <dbReference type="EMBL" id="MDN3713872.1"/>
    </source>
</evidence>
<feature type="domain" description="Peptidase C45 hydrolase" evidence="1">
    <location>
        <begin position="117"/>
        <end position="327"/>
    </location>
</feature>